<proteinExistence type="predicted"/>
<evidence type="ECO:0000256" key="2">
    <source>
        <dbReference type="ARBA" id="ARBA00044677"/>
    </source>
</evidence>
<dbReference type="eggNOG" id="ENOG502SS0X">
    <property type="taxonomic scope" value="Eukaryota"/>
</dbReference>
<feature type="compositionally biased region" description="Polar residues" evidence="5">
    <location>
        <begin position="419"/>
        <end position="429"/>
    </location>
</feature>
<dbReference type="GO" id="GO:0042276">
    <property type="term" value="P:error-prone translesion synthesis"/>
    <property type="evidence" value="ECO:0007669"/>
    <property type="project" value="InterPro"/>
</dbReference>
<feature type="compositionally biased region" description="Polar residues" evidence="5">
    <location>
        <begin position="84"/>
        <end position="103"/>
    </location>
</feature>
<feature type="region of interest" description="Disordered" evidence="5">
    <location>
        <begin position="248"/>
        <end position="283"/>
    </location>
</feature>
<evidence type="ECO:0000256" key="3">
    <source>
        <dbReference type="ARBA" id="ARBA00044768"/>
    </source>
</evidence>
<protein>
    <recommendedName>
        <fullName evidence="1">DNA-directed primase/polymerase protein</fullName>
        <ecNumber evidence="3">2.7.7.102</ecNumber>
    </recommendedName>
</protein>
<comment type="caution">
    <text evidence="6">The sequence shown here is derived from an EMBL/GenBank/DDBJ whole genome shotgun (WGS) entry which is preliminary data.</text>
</comment>
<gene>
    <name evidence="6" type="ORF">COCSUDRAFT_43486</name>
</gene>
<name>I0YRX7_COCSC</name>
<dbReference type="EC" id="2.7.7.102" evidence="3"/>
<dbReference type="Pfam" id="PF03121">
    <property type="entry name" value="Herpes_UL52"/>
    <property type="match status" value="1"/>
</dbReference>
<dbReference type="OrthoDB" id="5988181at2759"/>
<keyword evidence="7" id="KW-1185">Reference proteome</keyword>
<dbReference type="GO" id="GO:0009411">
    <property type="term" value="P:response to UV"/>
    <property type="evidence" value="ECO:0007669"/>
    <property type="project" value="TreeGrafter"/>
</dbReference>
<organism evidence="6 7">
    <name type="scientific">Coccomyxa subellipsoidea (strain C-169)</name>
    <name type="common">Green microalga</name>
    <dbReference type="NCBI Taxonomy" id="574566"/>
    <lineage>
        <taxon>Eukaryota</taxon>
        <taxon>Viridiplantae</taxon>
        <taxon>Chlorophyta</taxon>
        <taxon>core chlorophytes</taxon>
        <taxon>Trebouxiophyceae</taxon>
        <taxon>Trebouxiophyceae incertae sedis</taxon>
        <taxon>Coccomyxaceae</taxon>
        <taxon>Coccomyxa</taxon>
        <taxon>Coccomyxa subellipsoidea</taxon>
    </lineage>
</organism>
<evidence type="ECO:0000256" key="5">
    <source>
        <dbReference type="SAM" id="MobiDB-lite"/>
    </source>
</evidence>
<feature type="region of interest" description="Disordered" evidence="5">
    <location>
        <begin position="57"/>
        <end position="204"/>
    </location>
</feature>
<dbReference type="AlphaFoldDB" id="I0YRX7"/>
<dbReference type="RefSeq" id="XP_005645690.1">
    <property type="nucleotide sequence ID" value="XM_005645633.1"/>
</dbReference>
<accession>I0YRX7</accession>
<dbReference type="GO" id="GO:0005634">
    <property type="term" value="C:nucleus"/>
    <property type="evidence" value="ECO:0007669"/>
    <property type="project" value="TreeGrafter"/>
</dbReference>
<sequence length="784" mass="83337">MPGVKRPAETLVKTIIGGDGQVPSVENPDATATIELAQQTPKQKTRSFSQRQVAFVDLTADDSDEPGQQDCASADDASPMSIARSFTDQASTPGGSSTKSLPSGSPMAISPLAADPCSPAEEGSSPCNTWQPRPSRFQPVSISEDQDIAEGPAGDGTAARELGAEQMQEEEEPGRHQPSADDVAAVGAADSEQPGPTEEHKAAAESYRAALAALNERTAPQEAPAPQAAPLLSSRGHAPAGLVEAQPVGRHPCERGGPARQPNDAGSFAWQRPRQAPARDAAPAAVTESASRAAALQEYKDALRVASGLPPEAPSTSFYAQKGSRAVRHSEAQTGGSARIYETCARQQEAADFADKCNRKLATEQQQHSNSMGLPGGAMCQVRQMAALPSQTVAAMEEGRAASAVARTAQAGDGGMDRCQQTEASTSASGEGIPDHVKVVREGRPCHMYFDLEYVPECNPLVDANMMVTILLNLVRMGLRELWGLQLEDGWVWELDSSSPAKWSRHIIVVVPGRAFPSNLALGAFVTQILSLPQAAQLRVEKTDGRCTGERHFTSIVDTAVYTKNRHFRTALSCKGGKGHVLQSTGRFAASQGSQLTERELFMRTLVCNVETGARPLACGAAEQLLRSRAGPSNRRTAQLSDSAEGLQLLQTAAAAAKVCWKRDALDDGLPLLAPIEELQRWGQQVVAFIEDVAKQRAGGAPATVRTIAHCGTAGLVAYSMLGPGSHWCENIGRCHASNHVFFVVSMSEGQYAQKCYDPDCAHFRSAWMPLPPHLLLSPDSVNL</sequence>
<dbReference type="InterPro" id="IPR044917">
    <property type="entry name" value="PRIMPOL"/>
</dbReference>
<dbReference type="KEGG" id="csl:COCSUDRAFT_43486"/>
<dbReference type="GO" id="GO:0031297">
    <property type="term" value="P:replication fork processing"/>
    <property type="evidence" value="ECO:0007669"/>
    <property type="project" value="TreeGrafter"/>
</dbReference>
<evidence type="ECO:0000256" key="4">
    <source>
        <dbReference type="ARBA" id="ARBA00047303"/>
    </source>
</evidence>
<dbReference type="GeneID" id="17039128"/>
<evidence type="ECO:0000313" key="7">
    <source>
        <dbReference type="Proteomes" id="UP000007264"/>
    </source>
</evidence>
<feature type="compositionally biased region" description="Polar residues" evidence="5">
    <location>
        <begin position="125"/>
        <end position="143"/>
    </location>
</feature>
<evidence type="ECO:0000313" key="6">
    <source>
        <dbReference type="EMBL" id="EIE21146.1"/>
    </source>
</evidence>
<feature type="compositionally biased region" description="Low complexity" evidence="5">
    <location>
        <begin position="269"/>
        <end position="283"/>
    </location>
</feature>
<dbReference type="PANTHER" id="PTHR31399">
    <property type="entry name" value="DNA-DIRECTED PRIMASE / POLYMERASE PROTEIN"/>
    <property type="match status" value="1"/>
</dbReference>
<feature type="region of interest" description="Disordered" evidence="5">
    <location>
        <begin position="412"/>
        <end position="432"/>
    </location>
</feature>
<dbReference type="GO" id="GO:0003682">
    <property type="term" value="F:chromatin binding"/>
    <property type="evidence" value="ECO:0007669"/>
    <property type="project" value="TreeGrafter"/>
</dbReference>
<feature type="compositionally biased region" description="Low complexity" evidence="5">
    <location>
        <begin position="180"/>
        <end position="190"/>
    </location>
</feature>
<dbReference type="Proteomes" id="UP000007264">
    <property type="component" value="Unassembled WGS sequence"/>
</dbReference>
<dbReference type="PANTHER" id="PTHR31399:SF0">
    <property type="entry name" value="DNA-DIRECTED PRIMASE_POLYMERASE PROTEIN"/>
    <property type="match status" value="1"/>
</dbReference>
<reference evidence="6 7" key="1">
    <citation type="journal article" date="2012" name="Genome Biol.">
        <title>The genome of the polar eukaryotic microalga coccomyxa subellipsoidea reveals traits of cold adaptation.</title>
        <authorList>
            <person name="Blanc G."/>
            <person name="Agarkova I."/>
            <person name="Grimwood J."/>
            <person name="Kuo A."/>
            <person name="Brueggeman A."/>
            <person name="Dunigan D."/>
            <person name="Gurnon J."/>
            <person name="Ladunga I."/>
            <person name="Lindquist E."/>
            <person name="Lucas S."/>
            <person name="Pangilinan J."/>
            <person name="Proschold T."/>
            <person name="Salamov A."/>
            <person name="Schmutz J."/>
            <person name="Weeks D."/>
            <person name="Yamada T."/>
            <person name="Claverie J.M."/>
            <person name="Grigoriev I."/>
            <person name="Van Etten J."/>
            <person name="Lomsadze A."/>
            <person name="Borodovsky M."/>
        </authorList>
    </citation>
    <scope>NUCLEOTIDE SEQUENCE [LARGE SCALE GENOMIC DNA]</scope>
    <source>
        <strain evidence="6 7">C-169</strain>
    </source>
</reference>
<dbReference type="GO" id="GO:0005759">
    <property type="term" value="C:mitochondrial matrix"/>
    <property type="evidence" value="ECO:0007669"/>
    <property type="project" value="TreeGrafter"/>
</dbReference>
<evidence type="ECO:0000256" key="1">
    <source>
        <dbReference type="ARBA" id="ARBA00026139"/>
    </source>
</evidence>
<dbReference type="GO" id="GO:0006264">
    <property type="term" value="P:mitochondrial DNA replication"/>
    <property type="evidence" value="ECO:0007669"/>
    <property type="project" value="TreeGrafter"/>
</dbReference>
<comment type="catalytic activity">
    <reaction evidence="2">
        <text>ssDNA + n NTP = ssDNA/pppN(pN)n-1 hybrid + (n-1) diphosphate.</text>
        <dbReference type="EC" id="2.7.7.102"/>
    </reaction>
</comment>
<dbReference type="EMBL" id="AGSI01000013">
    <property type="protein sequence ID" value="EIE21146.1"/>
    <property type="molecule type" value="Genomic_DNA"/>
</dbReference>
<comment type="catalytic activity">
    <reaction evidence="4">
        <text>DNA(n) + a 2'-deoxyribonucleoside 5'-triphosphate = DNA(n+1) + diphosphate</text>
        <dbReference type="Rhea" id="RHEA:22508"/>
        <dbReference type="Rhea" id="RHEA-COMP:17339"/>
        <dbReference type="Rhea" id="RHEA-COMP:17340"/>
        <dbReference type="ChEBI" id="CHEBI:33019"/>
        <dbReference type="ChEBI" id="CHEBI:61560"/>
        <dbReference type="ChEBI" id="CHEBI:173112"/>
        <dbReference type="EC" id="2.7.7.7"/>
    </reaction>
    <physiologicalReaction direction="left-to-right" evidence="4">
        <dbReference type="Rhea" id="RHEA:22509"/>
    </physiologicalReaction>
</comment>
<dbReference type="GO" id="GO:0003887">
    <property type="term" value="F:DNA-directed DNA polymerase activity"/>
    <property type="evidence" value="ECO:0007669"/>
    <property type="project" value="UniProtKB-EC"/>
</dbReference>